<name>A0A7L7Z1W0_9MICO</name>
<dbReference type="KEGG" id="czh:H9X71_13965"/>
<keyword evidence="3" id="KW-1185">Reference proteome</keyword>
<organism evidence="2 3">
    <name type="scientific">Clavibacter zhangzhiyongii</name>
    <dbReference type="NCBI Taxonomy" id="2768071"/>
    <lineage>
        <taxon>Bacteria</taxon>
        <taxon>Bacillati</taxon>
        <taxon>Actinomycetota</taxon>
        <taxon>Actinomycetes</taxon>
        <taxon>Micrococcales</taxon>
        <taxon>Microbacteriaceae</taxon>
        <taxon>Clavibacter</taxon>
    </lineage>
</organism>
<sequence>MPEAPAGLVHALAAAHEVAAVEGVGLMLRPRSTAGGRAVLVVDDALVAWWDALVGADPRDAAARLGSALAAVAVEARPTERYRLLDGDGFTPSTRAVRPALRDASPPSSGGRWVPYVPRDAG</sequence>
<reference evidence="2 3" key="1">
    <citation type="submission" date="2020-08" db="EMBL/GenBank/DDBJ databases">
        <title>Description of Clavibacter zhangzhiyonge sp. nov., a phytopathogenic actinobacterium isolated from barley seeds, causing leaf brown spot and decline.</title>
        <authorList>
            <person name="Tian Q."/>
            <person name="Chuan J."/>
            <person name="Zhao W."/>
            <person name="Li X."/>
        </authorList>
    </citation>
    <scope>NUCLEOTIDE SEQUENCE [LARGE SCALE GENOMIC DNA]</scope>
    <source>
        <strain evidence="2 3">DM1</strain>
    </source>
</reference>
<proteinExistence type="predicted"/>
<feature type="region of interest" description="Disordered" evidence="1">
    <location>
        <begin position="95"/>
        <end position="122"/>
    </location>
</feature>
<dbReference type="Proteomes" id="UP000516660">
    <property type="component" value="Chromosome"/>
</dbReference>
<evidence type="ECO:0000313" key="3">
    <source>
        <dbReference type="Proteomes" id="UP000516660"/>
    </source>
</evidence>
<protein>
    <submittedName>
        <fullName evidence="2">Uncharacterized protein</fullName>
    </submittedName>
</protein>
<evidence type="ECO:0000313" key="2">
    <source>
        <dbReference type="EMBL" id="QOD43655.1"/>
    </source>
</evidence>
<dbReference type="EMBL" id="CP061274">
    <property type="protein sequence ID" value="QOD43655.1"/>
    <property type="molecule type" value="Genomic_DNA"/>
</dbReference>
<evidence type="ECO:0000256" key="1">
    <source>
        <dbReference type="SAM" id="MobiDB-lite"/>
    </source>
</evidence>
<gene>
    <name evidence="2" type="ORF">H9X71_13965</name>
</gene>
<dbReference type="AlphaFoldDB" id="A0A7L7Z1W0"/>
<dbReference type="RefSeq" id="WP_191147609.1">
    <property type="nucleotide sequence ID" value="NZ_CP061274.1"/>
</dbReference>
<accession>A0A7L7Z1W0</accession>